<evidence type="ECO:0000313" key="2">
    <source>
        <dbReference type="EMBL" id="QJY50246.1"/>
    </source>
</evidence>
<accession>A0A6M6JT33</accession>
<dbReference type="Gene3D" id="1.10.10.10">
    <property type="entry name" value="Winged helix-like DNA-binding domain superfamily/Winged helix DNA-binding domain"/>
    <property type="match status" value="1"/>
</dbReference>
<dbReference type="PANTHER" id="PTHR33164:SF106">
    <property type="entry name" value="TRANSCRIPTIONAL REGULATORY PROTEIN"/>
    <property type="match status" value="1"/>
</dbReference>
<dbReference type="InterPro" id="IPR036390">
    <property type="entry name" value="WH_DNA-bd_sf"/>
</dbReference>
<dbReference type="Pfam" id="PF12802">
    <property type="entry name" value="MarR_2"/>
    <property type="match status" value="1"/>
</dbReference>
<gene>
    <name evidence="2" type="ORF">HOP40_34560</name>
</gene>
<dbReference type="InterPro" id="IPR039422">
    <property type="entry name" value="MarR/SlyA-like"/>
</dbReference>
<feature type="domain" description="HTH marR-type" evidence="1">
    <location>
        <begin position="1"/>
        <end position="139"/>
    </location>
</feature>
<dbReference type="SUPFAM" id="SSF46785">
    <property type="entry name" value="Winged helix' DNA-binding domain"/>
    <property type="match status" value="1"/>
</dbReference>
<dbReference type="SMART" id="SM00347">
    <property type="entry name" value="HTH_MARR"/>
    <property type="match status" value="1"/>
</dbReference>
<dbReference type="EMBL" id="CP053564">
    <property type="protein sequence ID" value="QJY50246.1"/>
    <property type="molecule type" value="Genomic_DNA"/>
</dbReference>
<organism evidence="2 3">
    <name type="scientific">Pseudonocardia broussonetiae</name>
    <dbReference type="NCBI Taxonomy" id="2736640"/>
    <lineage>
        <taxon>Bacteria</taxon>
        <taxon>Bacillati</taxon>
        <taxon>Actinomycetota</taxon>
        <taxon>Actinomycetes</taxon>
        <taxon>Pseudonocardiales</taxon>
        <taxon>Pseudonocardiaceae</taxon>
        <taxon>Pseudonocardia</taxon>
    </lineage>
</organism>
<dbReference type="Proteomes" id="UP000505377">
    <property type="component" value="Chromosome"/>
</dbReference>
<dbReference type="InterPro" id="IPR000835">
    <property type="entry name" value="HTH_MarR-typ"/>
</dbReference>
<reference evidence="2 3" key="1">
    <citation type="submission" date="2020-05" db="EMBL/GenBank/DDBJ databases">
        <authorList>
            <person name="Mo P."/>
        </authorList>
    </citation>
    <scope>NUCLEOTIDE SEQUENCE [LARGE SCALE GENOMIC DNA]</scope>
    <source>
        <strain evidence="2 3">Gen01</strain>
    </source>
</reference>
<name>A0A6M6JT33_9PSEU</name>
<dbReference type="PROSITE" id="PS50995">
    <property type="entry name" value="HTH_MARR_2"/>
    <property type="match status" value="1"/>
</dbReference>
<evidence type="ECO:0000259" key="1">
    <source>
        <dbReference type="PROSITE" id="PS50995"/>
    </source>
</evidence>
<dbReference type="AlphaFoldDB" id="A0A6M6JT33"/>
<keyword evidence="3" id="KW-1185">Reference proteome</keyword>
<dbReference type="PANTHER" id="PTHR33164">
    <property type="entry name" value="TRANSCRIPTIONAL REGULATOR, MARR FAMILY"/>
    <property type="match status" value="1"/>
</dbReference>
<evidence type="ECO:0000313" key="3">
    <source>
        <dbReference type="Proteomes" id="UP000505377"/>
    </source>
</evidence>
<dbReference type="InterPro" id="IPR036388">
    <property type="entry name" value="WH-like_DNA-bd_sf"/>
</dbReference>
<dbReference type="GO" id="GO:0006950">
    <property type="term" value="P:response to stress"/>
    <property type="evidence" value="ECO:0007669"/>
    <property type="project" value="TreeGrafter"/>
</dbReference>
<dbReference type="KEGG" id="pbro:HOP40_34560"/>
<protein>
    <submittedName>
        <fullName evidence="2">Winged helix-turn-helix transcriptional regulator</fullName>
    </submittedName>
</protein>
<dbReference type="RefSeq" id="WP_172167522.1">
    <property type="nucleotide sequence ID" value="NZ_CP053564.1"/>
</dbReference>
<dbReference type="GO" id="GO:0003700">
    <property type="term" value="F:DNA-binding transcription factor activity"/>
    <property type="evidence" value="ECO:0007669"/>
    <property type="project" value="InterPro"/>
</dbReference>
<proteinExistence type="predicted"/>
<sequence length="156" mass="16594">MSKQSSVVQVARAAADFGDAADAVDRAAAEHLGVNRTDLRILAAVRLGGPVSAGALAGAVDLSPPATTEAVQRLVARGLLTRDVDPDDRRRALIALVPATRNALDRLYGPVRAEGHALLGRYSEDELALLADFLDRGRRLQLDAAERIRREGQALP</sequence>